<name>A0ABD2MK79_9CUCU</name>
<sequence>MKFFKTIRTKLIISTLKSALKMSNSNEILRELFRVSVDAVQPYKLIIDSVKLEKGHLTVKGVNYPLRKPVHIVGFGKAVLEMAIALEDILGSYLQMGIISIPQGILESCKISIPENSKIQCMEGANNNLPDQNSLKASLKIQELVENLNEDETIVVLISGGGSALLPLPKDGITLSEKLELIKKLGNSGADILELNCVRKEISKIKGGGLAKLCYPARVITLILSDVIEDRLDIIASGPTCTNMDTSEKAIDILKKYSLYENLAESIKKVLQDNSSSKEDHTFIRNGKFCHVDNYIIGNNRIAVDAILEKSKEFGFQSFLLSTNITGNVAELSKVYAGVSKNFADFLSNTKTKKKLIDDLLRFNKMITFLDEESIIQEVEKLYSNQKICLILAGEPTVIVTGSGLGGRNQQLALSFSVELHKLQIGSSVSVTLLSCGTDGIDGPTDAAGAIGYSTLVHDCVEQNLDPNFFLGNNDCYNFYNSFQGGKYLVKIGHTGTNVMDIHIILIEK</sequence>
<evidence type="ECO:0000256" key="7">
    <source>
        <dbReference type="ARBA" id="ARBA00022777"/>
    </source>
</evidence>
<feature type="domain" description="MOFRL-associated" evidence="10">
    <location>
        <begin position="29"/>
        <end position="272"/>
    </location>
</feature>
<evidence type="ECO:0000256" key="5">
    <source>
        <dbReference type="ARBA" id="ARBA00022679"/>
    </source>
</evidence>
<dbReference type="GO" id="GO:0005524">
    <property type="term" value="F:ATP binding"/>
    <property type="evidence" value="ECO:0007669"/>
    <property type="project" value="UniProtKB-KW"/>
</dbReference>
<dbReference type="GO" id="GO:0008887">
    <property type="term" value="F:glycerate kinase activity"/>
    <property type="evidence" value="ECO:0007669"/>
    <property type="project" value="UniProtKB-EC"/>
</dbReference>
<keyword evidence="12" id="KW-1185">Reference proteome</keyword>
<keyword evidence="8" id="KW-0067">ATP-binding</keyword>
<evidence type="ECO:0000256" key="1">
    <source>
        <dbReference type="ARBA" id="ARBA00000694"/>
    </source>
</evidence>
<dbReference type="SUPFAM" id="SSF82544">
    <property type="entry name" value="GckA/TtuD-like"/>
    <property type="match status" value="1"/>
</dbReference>
<evidence type="ECO:0000256" key="6">
    <source>
        <dbReference type="ARBA" id="ARBA00022741"/>
    </source>
</evidence>
<organism evidence="11 12">
    <name type="scientific">Cryptolaemus montrouzieri</name>
    <dbReference type="NCBI Taxonomy" id="559131"/>
    <lineage>
        <taxon>Eukaryota</taxon>
        <taxon>Metazoa</taxon>
        <taxon>Ecdysozoa</taxon>
        <taxon>Arthropoda</taxon>
        <taxon>Hexapoda</taxon>
        <taxon>Insecta</taxon>
        <taxon>Pterygota</taxon>
        <taxon>Neoptera</taxon>
        <taxon>Endopterygota</taxon>
        <taxon>Coleoptera</taxon>
        <taxon>Polyphaga</taxon>
        <taxon>Cucujiformia</taxon>
        <taxon>Coccinelloidea</taxon>
        <taxon>Coccinellidae</taxon>
        <taxon>Scymninae</taxon>
        <taxon>Scymnini</taxon>
        <taxon>Cryptolaemus</taxon>
    </lineage>
</organism>
<evidence type="ECO:0000259" key="9">
    <source>
        <dbReference type="Pfam" id="PF05161"/>
    </source>
</evidence>
<keyword evidence="5" id="KW-0808">Transferase</keyword>
<dbReference type="InterPro" id="IPR039760">
    <property type="entry name" value="MOFRL_protein"/>
</dbReference>
<evidence type="ECO:0000256" key="4">
    <source>
        <dbReference type="ARBA" id="ARBA00020720"/>
    </source>
</evidence>
<dbReference type="Pfam" id="PF13660">
    <property type="entry name" value="DUF4147"/>
    <property type="match status" value="1"/>
</dbReference>
<reference evidence="11 12" key="1">
    <citation type="journal article" date="2021" name="BMC Biol.">
        <title>Horizontally acquired antibacterial genes associated with adaptive radiation of ladybird beetles.</title>
        <authorList>
            <person name="Li H.S."/>
            <person name="Tang X.F."/>
            <person name="Huang Y.H."/>
            <person name="Xu Z.Y."/>
            <person name="Chen M.L."/>
            <person name="Du X.Y."/>
            <person name="Qiu B.Y."/>
            <person name="Chen P.T."/>
            <person name="Zhang W."/>
            <person name="Slipinski A."/>
            <person name="Escalona H.E."/>
            <person name="Waterhouse R.M."/>
            <person name="Zwick A."/>
            <person name="Pang H."/>
        </authorList>
    </citation>
    <scope>NUCLEOTIDE SEQUENCE [LARGE SCALE GENOMIC DNA]</scope>
    <source>
        <strain evidence="11">SYSU2018</strain>
    </source>
</reference>
<dbReference type="InterPro" id="IPR025286">
    <property type="entry name" value="MOFRL_assoc_dom"/>
</dbReference>
<evidence type="ECO:0000256" key="8">
    <source>
        <dbReference type="ARBA" id="ARBA00022840"/>
    </source>
</evidence>
<dbReference type="InterPro" id="IPR038614">
    <property type="entry name" value="GK_N_sf"/>
</dbReference>
<gene>
    <name evidence="11" type="ORF">HHI36_010926</name>
</gene>
<protein>
    <recommendedName>
        <fullName evidence="4">Glycerate kinase</fullName>
        <ecNumber evidence="3">2.7.1.31</ecNumber>
    </recommendedName>
</protein>
<evidence type="ECO:0000256" key="2">
    <source>
        <dbReference type="ARBA" id="ARBA00005393"/>
    </source>
</evidence>
<dbReference type="FunFam" id="3.40.50.10180:FF:000001">
    <property type="entry name" value="Glycerate kinase"/>
    <property type="match status" value="1"/>
</dbReference>
<dbReference type="Gene3D" id="3.40.1480.10">
    <property type="entry name" value="MOFRL domain"/>
    <property type="match status" value="1"/>
</dbReference>
<evidence type="ECO:0000256" key="3">
    <source>
        <dbReference type="ARBA" id="ARBA00012101"/>
    </source>
</evidence>
<comment type="catalytic activity">
    <reaction evidence="1">
        <text>(R)-glycerate + ATP = (2R)-3-phosphoglycerate + ADP + H(+)</text>
        <dbReference type="Rhea" id="RHEA:23516"/>
        <dbReference type="ChEBI" id="CHEBI:15378"/>
        <dbReference type="ChEBI" id="CHEBI:16659"/>
        <dbReference type="ChEBI" id="CHEBI:30616"/>
        <dbReference type="ChEBI" id="CHEBI:58272"/>
        <dbReference type="ChEBI" id="CHEBI:456216"/>
        <dbReference type="EC" id="2.7.1.31"/>
    </reaction>
</comment>
<proteinExistence type="inferred from homology"/>
<accession>A0ABD2MK79</accession>
<comment type="caution">
    <text evidence="11">The sequence shown here is derived from an EMBL/GenBank/DDBJ whole genome shotgun (WGS) entry which is preliminary data.</text>
</comment>
<dbReference type="Pfam" id="PF05161">
    <property type="entry name" value="MOFRL"/>
    <property type="match status" value="1"/>
</dbReference>
<dbReference type="EMBL" id="JABFTP020000001">
    <property type="protein sequence ID" value="KAL3266767.1"/>
    <property type="molecule type" value="Genomic_DNA"/>
</dbReference>
<dbReference type="InterPro" id="IPR007835">
    <property type="entry name" value="MOFRL"/>
</dbReference>
<dbReference type="PANTHER" id="PTHR12227:SF0">
    <property type="entry name" value="GLYCERATE KINASE"/>
    <property type="match status" value="1"/>
</dbReference>
<feature type="domain" description="MOFRL" evidence="9">
    <location>
        <begin position="388"/>
        <end position="501"/>
    </location>
</feature>
<evidence type="ECO:0000259" key="10">
    <source>
        <dbReference type="Pfam" id="PF13660"/>
    </source>
</evidence>
<dbReference type="Proteomes" id="UP001516400">
    <property type="component" value="Unassembled WGS sequence"/>
</dbReference>
<evidence type="ECO:0000313" key="11">
    <source>
        <dbReference type="EMBL" id="KAL3266767.1"/>
    </source>
</evidence>
<dbReference type="PANTHER" id="PTHR12227">
    <property type="entry name" value="GLYCERATE KINASE"/>
    <property type="match status" value="1"/>
</dbReference>
<dbReference type="EC" id="2.7.1.31" evidence="3"/>
<dbReference type="InterPro" id="IPR037035">
    <property type="entry name" value="GK-like_C_sf"/>
</dbReference>
<comment type="similarity">
    <text evidence="2">Belongs to the glycerate kinase type-2 family.</text>
</comment>
<keyword evidence="6" id="KW-0547">Nucleotide-binding</keyword>
<evidence type="ECO:0000313" key="12">
    <source>
        <dbReference type="Proteomes" id="UP001516400"/>
    </source>
</evidence>
<keyword evidence="7" id="KW-0418">Kinase</keyword>
<dbReference type="AlphaFoldDB" id="A0ABD2MK79"/>
<dbReference type="Gene3D" id="3.40.50.10180">
    <property type="entry name" value="Glycerate kinase, MOFRL-like N-terminal domain"/>
    <property type="match status" value="1"/>
</dbReference>